<dbReference type="RefSeq" id="WP_378290500.1">
    <property type="nucleotide sequence ID" value="NZ_JBHULE010000008.1"/>
</dbReference>
<dbReference type="EMBL" id="JBHULE010000008">
    <property type="protein sequence ID" value="MFD2562155.1"/>
    <property type="molecule type" value="Genomic_DNA"/>
</dbReference>
<gene>
    <name evidence="2" type="ORF">ACFSR1_05700</name>
</gene>
<accession>A0ABW5LB75</accession>
<sequence>MKDIITNIILGIVIAFFVFIILKEFFLDLYEYRKCSRCNSSFFKTRITKTESLGIDFEDSDKENIRHYFNCKKCNHTWTVDTYNDLSSSD</sequence>
<organism evidence="2 3">
    <name type="scientific">Aquimarina rubra</name>
    <dbReference type="NCBI Taxonomy" id="1920033"/>
    <lineage>
        <taxon>Bacteria</taxon>
        <taxon>Pseudomonadati</taxon>
        <taxon>Bacteroidota</taxon>
        <taxon>Flavobacteriia</taxon>
        <taxon>Flavobacteriales</taxon>
        <taxon>Flavobacteriaceae</taxon>
        <taxon>Aquimarina</taxon>
    </lineage>
</organism>
<keyword evidence="1" id="KW-0472">Membrane</keyword>
<keyword evidence="1" id="KW-0812">Transmembrane</keyword>
<keyword evidence="3" id="KW-1185">Reference proteome</keyword>
<evidence type="ECO:0000313" key="3">
    <source>
        <dbReference type="Proteomes" id="UP001597319"/>
    </source>
</evidence>
<feature type="transmembrane region" description="Helical" evidence="1">
    <location>
        <begin position="6"/>
        <end position="27"/>
    </location>
</feature>
<comment type="caution">
    <text evidence="2">The sequence shown here is derived from an EMBL/GenBank/DDBJ whole genome shotgun (WGS) entry which is preliminary data.</text>
</comment>
<reference evidence="3" key="1">
    <citation type="journal article" date="2019" name="Int. J. Syst. Evol. Microbiol.">
        <title>The Global Catalogue of Microorganisms (GCM) 10K type strain sequencing project: providing services to taxonomists for standard genome sequencing and annotation.</title>
        <authorList>
            <consortium name="The Broad Institute Genomics Platform"/>
            <consortium name="The Broad Institute Genome Sequencing Center for Infectious Disease"/>
            <person name="Wu L."/>
            <person name="Ma J."/>
        </authorList>
    </citation>
    <scope>NUCLEOTIDE SEQUENCE [LARGE SCALE GENOMIC DNA]</scope>
    <source>
        <strain evidence="3">KCTC 52274</strain>
    </source>
</reference>
<name>A0ABW5LB75_9FLAO</name>
<evidence type="ECO:0000313" key="2">
    <source>
        <dbReference type="EMBL" id="MFD2562155.1"/>
    </source>
</evidence>
<proteinExistence type="predicted"/>
<keyword evidence="1" id="KW-1133">Transmembrane helix</keyword>
<protein>
    <submittedName>
        <fullName evidence="2">Uncharacterized protein</fullName>
    </submittedName>
</protein>
<evidence type="ECO:0000256" key="1">
    <source>
        <dbReference type="SAM" id="Phobius"/>
    </source>
</evidence>
<dbReference type="Proteomes" id="UP001597319">
    <property type="component" value="Unassembled WGS sequence"/>
</dbReference>